<accession>A0A0M0J3Z3</accession>
<feature type="domain" description="EF-hand" evidence="3">
    <location>
        <begin position="356"/>
        <end position="391"/>
    </location>
</feature>
<dbReference type="SUPFAM" id="SSF47473">
    <property type="entry name" value="EF-hand"/>
    <property type="match status" value="1"/>
</dbReference>
<evidence type="ECO:0000313" key="4">
    <source>
        <dbReference type="EMBL" id="KOO21037.1"/>
    </source>
</evidence>
<protein>
    <recommendedName>
        <fullName evidence="3">EF-hand domain-containing protein</fullName>
    </recommendedName>
</protein>
<dbReference type="AlphaFoldDB" id="A0A0M0J3Z3"/>
<dbReference type="GO" id="GO:0005509">
    <property type="term" value="F:calcium ion binding"/>
    <property type="evidence" value="ECO:0007669"/>
    <property type="project" value="InterPro"/>
</dbReference>
<feature type="domain" description="EF-hand" evidence="3">
    <location>
        <begin position="215"/>
        <end position="250"/>
    </location>
</feature>
<feature type="compositionally biased region" description="Acidic residues" evidence="2">
    <location>
        <begin position="30"/>
        <end position="39"/>
    </location>
</feature>
<comment type="caution">
    <text evidence="4">The sequence shown here is derived from an EMBL/GenBank/DDBJ whole genome shotgun (WGS) entry which is preliminary data.</text>
</comment>
<reference evidence="5" key="1">
    <citation type="journal article" date="2015" name="PLoS Genet.">
        <title>Genome Sequence and Transcriptome Analyses of Chrysochromulina tobin: Metabolic Tools for Enhanced Algal Fitness in the Prominent Order Prymnesiales (Haptophyceae).</title>
        <authorList>
            <person name="Hovde B.T."/>
            <person name="Deodato C.R."/>
            <person name="Hunsperger H.M."/>
            <person name="Ryken S.A."/>
            <person name="Yost W."/>
            <person name="Jha R.K."/>
            <person name="Patterson J."/>
            <person name="Monnat R.J. Jr."/>
            <person name="Barlow S.B."/>
            <person name="Starkenburg S.R."/>
            <person name="Cattolico R.A."/>
        </authorList>
    </citation>
    <scope>NUCLEOTIDE SEQUENCE</scope>
    <source>
        <strain evidence="5">CCMP291</strain>
    </source>
</reference>
<dbReference type="PROSITE" id="PS50222">
    <property type="entry name" value="EF_HAND_2"/>
    <property type="match status" value="4"/>
</dbReference>
<proteinExistence type="predicted"/>
<feature type="domain" description="EF-hand" evidence="3">
    <location>
        <begin position="321"/>
        <end position="351"/>
    </location>
</feature>
<dbReference type="Proteomes" id="UP000037460">
    <property type="component" value="Unassembled WGS sequence"/>
</dbReference>
<dbReference type="EMBL" id="JWZX01003394">
    <property type="protein sequence ID" value="KOO21037.1"/>
    <property type="molecule type" value="Genomic_DNA"/>
</dbReference>
<dbReference type="SMART" id="SM00054">
    <property type="entry name" value="EFh"/>
    <property type="match status" value="4"/>
</dbReference>
<sequence length="422" mass="47463">MVEDDAKTNSRADAPASSHVDGSKLMSFAAEEDAPDENESVPAFDPPSSNRKSTIPSLPLVLAPLPLWKKKLHEKTHRATALVKESQDREAQARLMLKSMKVQAQRQLSRAHSEASLAIKIEANRETALAIKIESRRLIGLDVTDRMKDTPDPTEDDIKELSVLFNEQLAKHYAPDDRSFFKLFKEADLDGSHRISYVEVEKLARHALHISVKQLPPARLDMLWKAMDKDGSGFIDAGELSRFTKIGKPKTLTPVQLARLKLQAERDRQAAADRAAADKRQEMHTIKKQLQVEPASREELEQLSAMFSKALAKMKVGHVSVHKLFLNMDRKESGKVTIEEFRTACREDLHLSTNMLPEEKLWRLWRALDENENGFICAGEWGRFMRAHAPAGVDDGQVAATAPYARALQAHEVGRTRETELC</sequence>
<feature type="compositionally biased region" description="Basic and acidic residues" evidence="2">
    <location>
        <begin position="1"/>
        <end position="10"/>
    </location>
</feature>
<keyword evidence="5" id="KW-1185">Reference proteome</keyword>
<dbReference type="Gene3D" id="1.10.238.10">
    <property type="entry name" value="EF-hand"/>
    <property type="match status" value="2"/>
</dbReference>
<organism evidence="4 5">
    <name type="scientific">Chrysochromulina tobinii</name>
    <dbReference type="NCBI Taxonomy" id="1460289"/>
    <lineage>
        <taxon>Eukaryota</taxon>
        <taxon>Haptista</taxon>
        <taxon>Haptophyta</taxon>
        <taxon>Prymnesiophyceae</taxon>
        <taxon>Prymnesiales</taxon>
        <taxon>Chrysochromulinaceae</taxon>
        <taxon>Chrysochromulina</taxon>
    </lineage>
</organism>
<dbReference type="Pfam" id="PF13202">
    <property type="entry name" value="EF-hand_5"/>
    <property type="match status" value="3"/>
</dbReference>
<keyword evidence="1" id="KW-0106">Calcium</keyword>
<dbReference type="InterPro" id="IPR002048">
    <property type="entry name" value="EF_hand_dom"/>
</dbReference>
<evidence type="ECO:0000259" key="3">
    <source>
        <dbReference type="PROSITE" id="PS50222"/>
    </source>
</evidence>
<name>A0A0M0J3Z3_9EUKA</name>
<dbReference type="PROSITE" id="PS00018">
    <property type="entry name" value="EF_HAND_1"/>
    <property type="match status" value="3"/>
</dbReference>
<gene>
    <name evidence="4" type="ORF">Ctob_001673</name>
</gene>
<evidence type="ECO:0000313" key="5">
    <source>
        <dbReference type="Proteomes" id="UP000037460"/>
    </source>
</evidence>
<evidence type="ECO:0000256" key="1">
    <source>
        <dbReference type="ARBA" id="ARBA00022837"/>
    </source>
</evidence>
<dbReference type="InterPro" id="IPR011992">
    <property type="entry name" value="EF-hand-dom_pair"/>
</dbReference>
<feature type="domain" description="EF-hand" evidence="3">
    <location>
        <begin position="175"/>
        <end position="210"/>
    </location>
</feature>
<dbReference type="InterPro" id="IPR018247">
    <property type="entry name" value="EF_Hand_1_Ca_BS"/>
</dbReference>
<evidence type="ECO:0000256" key="2">
    <source>
        <dbReference type="SAM" id="MobiDB-lite"/>
    </source>
</evidence>
<feature type="region of interest" description="Disordered" evidence="2">
    <location>
        <begin position="1"/>
        <end position="55"/>
    </location>
</feature>